<comment type="similarity">
    <text evidence="2">Belongs to the cytochrome P450 family.</text>
</comment>
<organism evidence="8 9">
    <name type="scientific">Potamilus streckersoni</name>
    <dbReference type="NCBI Taxonomy" id="2493646"/>
    <lineage>
        <taxon>Eukaryota</taxon>
        <taxon>Metazoa</taxon>
        <taxon>Spiralia</taxon>
        <taxon>Lophotrochozoa</taxon>
        <taxon>Mollusca</taxon>
        <taxon>Bivalvia</taxon>
        <taxon>Autobranchia</taxon>
        <taxon>Heteroconchia</taxon>
        <taxon>Palaeoheterodonta</taxon>
        <taxon>Unionida</taxon>
        <taxon>Unionoidea</taxon>
        <taxon>Unionidae</taxon>
        <taxon>Ambleminae</taxon>
        <taxon>Lampsilini</taxon>
        <taxon>Potamilus</taxon>
    </lineage>
</organism>
<evidence type="ECO:0000313" key="8">
    <source>
        <dbReference type="EMBL" id="KAK3594329.1"/>
    </source>
</evidence>
<keyword evidence="3" id="KW-0349">Heme</keyword>
<dbReference type="EMBL" id="JAEAOA010001436">
    <property type="protein sequence ID" value="KAK3594329.1"/>
    <property type="molecule type" value="Genomic_DNA"/>
</dbReference>
<sequence length="229" mass="26708">METEIQFLTLPIPRPTYILYRLRQMVETASLNPLQIVDGDGLLLSGGRKWDRNRRLLTPAFHVEILKNYVKIFNASIRILSQKWSSVVEPVDVFHHISLLTLDNMMKCLFGYESNCQNETRKFRRACNTIHLHSEQIIGSRRQLLQREKPNSRNVDFLDILLTAKDSEGKGLTNDEIRDEVDTFMFEGHDSTASAISWCLYNLAKYPEHQDRCREEILSVIGNKRDPEW</sequence>
<dbReference type="InterPro" id="IPR002402">
    <property type="entry name" value="Cyt_P450_E_grp-II"/>
</dbReference>
<dbReference type="InterPro" id="IPR001128">
    <property type="entry name" value="Cyt_P450"/>
</dbReference>
<dbReference type="InterPro" id="IPR036396">
    <property type="entry name" value="Cyt_P450_sf"/>
</dbReference>
<name>A0AAE0VY67_9BIVA</name>
<keyword evidence="6" id="KW-0408">Iron</keyword>
<evidence type="ECO:0000256" key="7">
    <source>
        <dbReference type="ARBA" id="ARBA00023033"/>
    </source>
</evidence>
<dbReference type="PANTHER" id="PTHR24291">
    <property type="entry name" value="CYTOCHROME P450 FAMILY 4"/>
    <property type="match status" value="1"/>
</dbReference>
<dbReference type="PANTHER" id="PTHR24291:SF201">
    <property type="entry name" value="CYTOCHROME P450, FAMILY 4, SUBFAMILY B, POLYPEPTIDE 7"/>
    <property type="match status" value="1"/>
</dbReference>
<gene>
    <name evidence="8" type="ORF">CHS0354_024265</name>
</gene>
<accession>A0AAE0VY67</accession>
<protein>
    <recommendedName>
        <fullName evidence="10">Cytochrome P450</fullName>
    </recommendedName>
</protein>
<keyword evidence="7" id="KW-0503">Monooxygenase</keyword>
<dbReference type="Pfam" id="PF00067">
    <property type="entry name" value="p450"/>
    <property type="match status" value="2"/>
</dbReference>
<reference evidence="8" key="1">
    <citation type="journal article" date="2021" name="Genome Biol. Evol.">
        <title>A High-Quality Reference Genome for a Parasitic Bivalve with Doubly Uniparental Inheritance (Bivalvia: Unionida).</title>
        <authorList>
            <person name="Smith C.H."/>
        </authorList>
    </citation>
    <scope>NUCLEOTIDE SEQUENCE</scope>
    <source>
        <strain evidence="8">CHS0354</strain>
    </source>
</reference>
<dbReference type="GO" id="GO:0005506">
    <property type="term" value="F:iron ion binding"/>
    <property type="evidence" value="ECO:0007669"/>
    <property type="project" value="InterPro"/>
</dbReference>
<evidence type="ECO:0008006" key="10">
    <source>
        <dbReference type="Google" id="ProtNLM"/>
    </source>
</evidence>
<dbReference type="PRINTS" id="PR00464">
    <property type="entry name" value="EP450II"/>
</dbReference>
<reference evidence="8" key="2">
    <citation type="journal article" date="2021" name="Genome Biol. Evol.">
        <title>Developing a high-quality reference genome for a parasitic bivalve with doubly uniparental inheritance (Bivalvia: Unionida).</title>
        <authorList>
            <person name="Smith C.H."/>
        </authorList>
    </citation>
    <scope>NUCLEOTIDE SEQUENCE</scope>
    <source>
        <strain evidence="8">CHS0354</strain>
        <tissue evidence="8">Mantle</tissue>
    </source>
</reference>
<keyword evidence="5" id="KW-0560">Oxidoreductase</keyword>
<dbReference type="GO" id="GO:0004497">
    <property type="term" value="F:monooxygenase activity"/>
    <property type="evidence" value="ECO:0007669"/>
    <property type="project" value="UniProtKB-KW"/>
</dbReference>
<dbReference type="GO" id="GO:0020037">
    <property type="term" value="F:heme binding"/>
    <property type="evidence" value="ECO:0007669"/>
    <property type="project" value="InterPro"/>
</dbReference>
<dbReference type="InterPro" id="IPR050196">
    <property type="entry name" value="Cytochrome_P450_Monoox"/>
</dbReference>
<evidence type="ECO:0000256" key="6">
    <source>
        <dbReference type="ARBA" id="ARBA00023004"/>
    </source>
</evidence>
<dbReference type="SUPFAM" id="SSF48264">
    <property type="entry name" value="Cytochrome P450"/>
    <property type="match status" value="1"/>
</dbReference>
<evidence type="ECO:0000256" key="5">
    <source>
        <dbReference type="ARBA" id="ARBA00023002"/>
    </source>
</evidence>
<evidence type="ECO:0000256" key="4">
    <source>
        <dbReference type="ARBA" id="ARBA00022723"/>
    </source>
</evidence>
<keyword evidence="9" id="KW-1185">Reference proteome</keyword>
<evidence type="ECO:0000256" key="1">
    <source>
        <dbReference type="ARBA" id="ARBA00001971"/>
    </source>
</evidence>
<reference evidence="8" key="3">
    <citation type="submission" date="2023-05" db="EMBL/GenBank/DDBJ databases">
        <authorList>
            <person name="Smith C.H."/>
        </authorList>
    </citation>
    <scope>NUCLEOTIDE SEQUENCE</scope>
    <source>
        <strain evidence="8">CHS0354</strain>
        <tissue evidence="8">Mantle</tissue>
    </source>
</reference>
<dbReference type="GO" id="GO:0016705">
    <property type="term" value="F:oxidoreductase activity, acting on paired donors, with incorporation or reduction of molecular oxygen"/>
    <property type="evidence" value="ECO:0007669"/>
    <property type="project" value="InterPro"/>
</dbReference>
<keyword evidence="4" id="KW-0479">Metal-binding</keyword>
<proteinExistence type="inferred from homology"/>
<evidence type="ECO:0000256" key="2">
    <source>
        <dbReference type="ARBA" id="ARBA00010617"/>
    </source>
</evidence>
<dbReference type="Proteomes" id="UP001195483">
    <property type="component" value="Unassembled WGS sequence"/>
</dbReference>
<comment type="cofactor">
    <cofactor evidence="1">
        <name>heme</name>
        <dbReference type="ChEBI" id="CHEBI:30413"/>
    </cofactor>
</comment>
<comment type="caution">
    <text evidence="8">The sequence shown here is derived from an EMBL/GenBank/DDBJ whole genome shotgun (WGS) entry which is preliminary data.</text>
</comment>
<dbReference type="AlphaFoldDB" id="A0AAE0VY67"/>
<dbReference type="Gene3D" id="1.10.630.10">
    <property type="entry name" value="Cytochrome P450"/>
    <property type="match status" value="1"/>
</dbReference>
<evidence type="ECO:0000256" key="3">
    <source>
        <dbReference type="ARBA" id="ARBA00022617"/>
    </source>
</evidence>
<evidence type="ECO:0000313" key="9">
    <source>
        <dbReference type="Proteomes" id="UP001195483"/>
    </source>
</evidence>